<dbReference type="GO" id="GO:0005737">
    <property type="term" value="C:cytoplasm"/>
    <property type="evidence" value="ECO:0007669"/>
    <property type="project" value="TreeGrafter"/>
</dbReference>
<dbReference type="SUPFAM" id="SSF52374">
    <property type="entry name" value="Nucleotidylyl transferase"/>
    <property type="match status" value="1"/>
</dbReference>
<keyword evidence="11" id="KW-1185">Reference proteome</keyword>
<dbReference type="InterPro" id="IPR002305">
    <property type="entry name" value="aa-tRNA-synth_Ic"/>
</dbReference>
<dbReference type="AlphaFoldDB" id="A0A1Y3GAV7"/>
<evidence type="ECO:0000256" key="4">
    <source>
        <dbReference type="ARBA" id="ARBA00022741"/>
    </source>
</evidence>
<evidence type="ECO:0000256" key="6">
    <source>
        <dbReference type="ARBA" id="ARBA00022917"/>
    </source>
</evidence>
<evidence type="ECO:0000256" key="9">
    <source>
        <dbReference type="RuleBase" id="RU363036"/>
    </source>
</evidence>
<keyword evidence="5 9" id="KW-0067">ATP-binding</keyword>
<dbReference type="Pfam" id="PF00579">
    <property type="entry name" value="tRNA-synt_1b"/>
    <property type="match status" value="2"/>
</dbReference>
<evidence type="ECO:0000256" key="7">
    <source>
        <dbReference type="ARBA" id="ARBA00023146"/>
    </source>
</evidence>
<keyword evidence="6 9" id="KW-0648">Protein biosynthesis</keyword>
<dbReference type="NCBIfam" id="NF008926">
    <property type="entry name" value="PRK12285.1-3"/>
    <property type="match status" value="1"/>
</dbReference>
<dbReference type="Gene3D" id="3.40.50.620">
    <property type="entry name" value="HUPs"/>
    <property type="match status" value="1"/>
</dbReference>
<evidence type="ECO:0000256" key="8">
    <source>
        <dbReference type="ARBA" id="ARBA00030268"/>
    </source>
</evidence>
<dbReference type="Proteomes" id="UP000195137">
    <property type="component" value="Unassembled WGS sequence"/>
</dbReference>
<dbReference type="InterPro" id="IPR014729">
    <property type="entry name" value="Rossmann-like_a/b/a_fold"/>
</dbReference>
<organism evidence="10 11">
    <name type="scientific">Methanonatronarchaeum thermophilum</name>
    <dbReference type="NCBI Taxonomy" id="1927129"/>
    <lineage>
        <taxon>Archaea</taxon>
        <taxon>Methanobacteriati</taxon>
        <taxon>Methanobacteriota</taxon>
        <taxon>Methanonatronarchaeia</taxon>
        <taxon>Methanonatronarchaeales</taxon>
        <taxon>Methanonatronarchaeaceae</taxon>
        <taxon>Methanonatronarchaeum</taxon>
    </lineage>
</organism>
<dbReference type="PANTHER" id="PTHR10055">
    <property type="entry name" value="TRYPTOPHANYL-TRNA SYNTHETASE"/>
    <property type="match status" value="1"/>
</dbReference>
<dbReference type="EMBL" id="MRZU01000004">
    <property type="protein sequence ID" value="OUJ18380.1"/>
    <property type="molecule type" value="Genomic_DNA"/>
</dbReference>
<gene>
    <name evidence="10" type="ORF">AMET1_1295</name>
</gene>
<evidence type="ECO:0000313" key="10">
    <source>
        <dbReference type="EMBL" id="OUJ18380.1"/>
    </source>
</evidence>
<dbReference type="InterPro" id="IPR002306">
    <property type="entry name" value="Trp-tRNA-ligase"/>
</dbReference>
<sequence length="386" mass="44236">MEREIVFGHRDFNLILNAIKNNQPYAAMSGFVPTGQPHLGHKMVMDQLIWHQQQGAQIYAAIADMEALAARNLPLKQSKKSGKNYLLSLIALGLNPENTQLYYQSQQQQVRNLAFEASNKMNYGELKSIYGFNNQTTLAHMYAAPIQSADILYPQTPSQGGPKPVIVPAGTDQDPHLRLVRDISKRMRLFSIEKTNNHYKIRSRHATQKQINQLKQKLQKHGKTKTYTEHIEIKTNNPKIPEIVRQHEIQNKGYGFYPPSSTYHRFMTGLKGGKMSSSVKDSYIALTDKPQKAADKIMKAKTGGQENLKQQKKEGGEPENCAIYELLYFHLIQNNKHIKEIYNNCKQGQRLCGQCKKETAEHMKQFLKTHQEKRKQAKKTLKKHLN</sequence>
<keyword evidence="3 9" id="KW-0436">Ligase</keyword>
<dbReference type="EC" id="6.1.1.2" evidence="2"/>
<comment type="similarity">
    <text evidence="1 9">Belongs to the class-I aminoacyl-tRNA synthetase family.</text>
</comment>
<dbReference type="GO" id="GO:0006436">
    <property type="term" value="P:tryptophanyl-tRNA aminoacylation"/>
    <property type="evidence" value="ECO:0007669"/>
    <property type="project" value="InterPro"/>
</dbReference>
<comment type="caution">
    <text evidence="10">The sequence shown here is derived from an EMBL/GenBank/DDBJ whole genome shotgun (WGS) entry which is preliminary data.</text>
</comment>
<keyword evidence="4 9" id="KW-0547">Nucleotide-binding</keyword>
<reference evidence="10 11" key="1">
    <citation type="submission" date="2016-12" db="EMBL/GenBank/DDBJ databases">
        <title>Discovery of methanogenic haloarchaea.</title>
        <authorList>
            <person name="Sorokin D.Y."/>
            <person name="Makarova K.S."/>
            <person name="Abbas B."/>
            <person name="Ferrer M."/>
            <person name="Golyshin P.N."/>
        </authorList>
    </citation>
    <scope>NUCLEOTIDE SEQUENCE [LARGE SCALE GENOMIC DNA]</scope>
    <source>
        <strain evidence="10">AMET1</strain>
    </source>
</reference>
<evidence type="ECO:0000256" key="2">
    <source>
        <dbReference type="ARBA" id="ARBA00013161"/>
    </source>
</evidence>
<dbReference type="PRINTS" id="PR01039">
    <property type="entry name" value="TRNASYNTHTRP"/>
</dbReference>
<protein>
    <recommendedName>
        <fullName evidence="2">tryptophan--tRNA ligase</fullName>
        <ecNumber evidence="2">6.1.1.2</ecNumber>
    </recommendedName>
    <alternativeName>
        <fullName evidence="8">Tryptophanyl-tRNA synthetase</fullName>
    </alternativeName>
</protein>
<evidence type="ECO:0000313" key="11">
    <source>
        <dbReference type="Proteomes" id="UP000195137"/>
    </source>
</evidence>
<name>A0A1Y3GAV7_9EURY</name>
<evidence type="ECO:0000256" key="1">
    <source>
        <dbReference type="ARBA" id="ARBA00005594"/>
    </source>
</evidence>
<dbReference type="PANTHER" id="PTHR10055:SF5">
    <property type="entry name" value="TRYPTOPHAN--TRNA LIGASE"/>
    <property type="match status" value="1"/>
</dbReference>
<proteinExistence type="inferred from homology"/>
<accession>A0A1Y3GAV7</accession>
<dbReference type="Gene3D" id="1.10.240.10">
    <property type="entry name" value="Tyrosyl-Transfer RNA Synthetase"/>
    <property type="match status" value="1"/>
</dbReference>
<evidence type="ECO:0000256" key="3">
    <source>
        <dbReference type="ARBA" id="ARBA00022598"/>
    </source>
</evidence>
<evidence type="ECO:0000256" key="5">
    <source>
        <dbReference type="ARBA" id="ARBA00022840"/>
    </source>
</evidence>
<dbReference type="GO" id="GO:0004830">
    <property type="term" value="F:tryptophan-tRNA ligase activity"/>
    <property type="evidence" value="ECO:0007669"/>
    <property type="project" value="UniProtKB-EC"/>
</dbReference>
<dbReference type="GO" id="GO:0005524">
    <property type="term" value="F:ATP binding"/>
    <property type="evidence" value="ECO:0007669"/>
    <property type="project" value="UniProtKB-KW"/>
</dbReference>
<keyword evidence="7 9" id="KW-0030">Aminoacyl-tRNA synthetase</keyword>